<keyword evidence="4" id="KW-0808">Transferase</keyword>
<dbReference type="NCBIfam" id="NF001484">
    <property type="entry name" value="PRK00331.1"/>
    <property type="match status" value="1"/>
</dbReference>
<sequence length="494" mass="55403">MLIKYGVTFKSETDSETIINLISYFSKNSTIIESVQKAIDVMEGTYGVVIMDKNDMNSLYVLRKGSPILIGKTKDYLIVTSEINGFYNKVNNYMVVNDNSIIKITYENDNFSIIQCNTEEQDLNWKSIEKNILKLTPDPYAHWTHKEILEQPLSIMRTLNFGGRIPLTNKVKLGGLEHYKDKILNVKKLIILGCGTSLNAAKIGKSYFQLLSKIENIHVFDGAEFTQEDLANEKDTALLLLSQSGETLDLYRCFDYTKNALVISIVNTVDSLIARESQCGIYLNAGREVGVASTKSFSCQIIALVLMSIWISQNKNKNLKLCENIIDTIRALPMNIEEVFNNDSIIENVKIIAEYLKSHPSCFVIGKGINQYIADEGALKLKEIGYIHAEGYSSSSLKHGPFGLLTPGFPVIVLTTNDNNYSKVENAINELKSRNAKVFTIGDHSSSFIRVPENKYIGYLLNAIILQLVAYNLSLVKNINPDFPRNLAKVVTVE</sequence>
<accession>A0AB39JG14</accession>
<dbReference type="Pfam" id="PF01380">
    <property type="entry name" value="SIS"/>
    <property type="match status" value="2"/>
</dbReference>
<evidence type="ECO:0000256" key="3">
    <source>
        <dbReference type="ARBA" id="ARBA00022576"/>
    </source>
</evidence>
<dbReference type="EMBL" id="PP542043">
    <property type="protein sequence ID" value="XDO02373.1"/>
    <property type="molecule type" value="Genomic_DNA"/>
</dbReference>
<keyword evidence="3" id="KW-0032">Aminotransferase</keyword>
<dbReference type="GO" id="GO:0006002">
    <property type="term" value="P:fructose 6-phosphate metabolic process"/>
    <property type="evidence" value="ECO:0007669"/>
    <property type="project" value="TreeGrafter"/>
</dbReference>
<dbReference type="Gene3D" id="3.60.20.10">
    <property type="entry name" value="Glutamine Phosphoribosylpyrophosphate, subunit 1, domain 1"/>
    <property type="match status" value="1"/>
</dbReference>
<keyword evidence="6" id="KW-0315">Glutamine amidotransferase</keyword>
<dbReference type="InterPro" id="IPR046348">
    <property type="entry name" value="SIS_dom_sf"/>
</dbReference>
<dbReference type="EC" id="2.6.1.16" evidence="2"/>
<feature type="domain" description="SIS" evidence="8">
    <location>
        <begin position="352"/>
        <end position="484"/>
    </location>
</feature>
<organism evidence="9">
    <name type="scientific">Florenciella sp. virus SA2</name>
    <dbReference type="NCBI Taxonomy" id="3240092"/>
    <lineage>
        <taxon>Viruses</taxon>
    </lineage>
</organism>
<evidence type="ECO:0000256" key="5">
    <source>
        <dbReference type="ARBA" id="ARBA00022737"/>
    </source>
</evidence>
<evidence type="ECO:0000256" key="4">
    <source>
        <dbReference type="ARBA" id="ARBA00022679"/>
    </source>
</evidence>
<dbReference type="InterPro" id="IPR029055">
    <property type="entry name" value="Ntn_hydrolases_N"/>
</dbReference>
<name>A0AB39JG14_9VIRU</name>
<dbReference type="PANTHER" id="PTHR10937:SF0">
    <property type="entry name" value="GLUTAMINE--FRUCTOSE-6-PHOSPHATE TRANSAMINASE (ISOMERIZING)"/>
    <property type="match status" value="1"/>
</dbReference>
<dbReference type="InterPro" id="IPR001347">
    <property type="entry name" value="SIS_dom"/>
</dbReference>
<protein>
    <recommendedName>
        <fullName evidence="2">glutamine--fructose-6-phosphate transaminase (isomerizing)</fullName>
        <ecNumber evidence="2">2.6.1.16</ecNumber>
    </recommendedName>
</protein>
<dbReference type="PANTHER" id="PTHR10937">
    <property type="entry name" value="GLUCOSAMINE--FRUCTOSE-6-PHOSPHATE AMINOTRANSFERASE, ISOMERIZING"/>
    <property type="match status" value="1"/>
</dbReference>
<reference evidence="9" key="1">
    <citation type="submission" date="2024-03" db="EMBL/GenBank/DDBJ databases">
        <title>Eukaryotic viruses encode the ribosomal protein eL40.</title>
        <authorList>
            <person name="Thomy J."/>
            <person name="Schvarcz C.R."/>
            <person name="McBeain K.A."/>
            <person name="Edwards K.F."/>
            <person name="Steward G.F."/>
        </authorList>
    </citation>
    <scope>NUCLEOTIDE SEQUENCE</scope>
    <source>
        <strain evidence="9">FloV-SA2</strain>
    </source>
</reference>
<dbReference type="GO" id="GO:0006047">
    <property type="term" value="P:UDP-N-acetylglucosamine metabolic process"/>
    <property type="evidence" value="ECO:0007669"/>
    <property type="project" value="TreeGrafter"/>
</dbReference>
<comment type="catalytic activity">
    <reaction evidence="1">
        <text>D-fructose 6-phosphate + L-glutamine = D-glucosamine 6-phosphate + L-glutamate</text>
        <dbReference type="Rhea" id="RHEA:13237"/>
        <dbReference type="ChEBI" id="CHEBI:29985"/>
        <dbReference type="ChEBI" id="CHEBI:58359"/>
        <dbReference type="ChEBI" id="CHEBI:58725"/>
        <dbReference type="ChEBI" id="CHEBI:61527"/>
        <dbReference type="EC" id="2.6.1.16"/>
    </reaction>
</comment>
<feature type="domain" description="Glutamine amidotransferase type-2" evidence="7">
    <location>
        <begin position="1"/>
        <end position="107"/>
    </location>
</feature>
<dbReference type="PROSITE" id="PS51464">
    <property type="entry name" value="SIS"/>
    <property type="match status" value="2"/>
</dbReference>
<evidence type="ECO:0000259" key="7">
    <source>
        <dbReference type="PROSITE" id="PS51278"/>
    </source>
</evidence>
<evidence type="ECO:0000256" key="6">
    <source>
        <dbReference type="ARBA" id="ARBA00022962"/>
    </source>
</evidence>
<dbReference type="CDD" id="cd05008">
    <property type="entry name" value="SIS_GlmS_GlmD_1"/>
    <property type="match status" value="1"/>
</dbReference>
<evidence type="ECO:0000313" key="9">
    <source>
        <dbReference type="EMBL" id="XDO02373.1"/>
    </source>
</evidence>
<proteinExistence type="predicted"/>
<feature type="domain" description="SIS" evidence="8">
    <location>
        <begin position="179"/>
        <end position="317"/>
    </location>
</feature>
<dbReference type="InterPro" id="IPR035490">
    <property type="entry name" value="GlmS/FrlB_SIS"/>
</dbReference>
<evidence type="ECO:0000256" key="1">
    <source>
        <dbReference type="ARBA" id="ARBA00001031"/>
    </source>
</evidence>
<dbReference type="CDD" id="cd05009">
    <property type="entry name" value="SIS_GlmS_GlmD_2"/>
    <property type="match status" value="1"/>
</dbReference>
<evidence type="ECO:0000256" key="2">
    <source>
        <dbReference type="ARBA" id="ARBA00012916"/>
    </source>
</evidence>
<dbReference type="GO" id="GO:0006487">
    <property type="term" value="P:protein N-linked glycosylation"/>
    <property type="evidence" value="ECO:0007669"/>
    <property type="project" value="TreeGrafter"/>
</dbReference>
<dbReference type="Gene3D" id="3.40.50.10490">
    <property type="entry name" value="Glucose-6-phosphate isomerase like protein, domain 1"/>
    <property type="match status" value="2"/>
</dbReference>
<dbReference type="InterPro" id="IPR017932">
    <property type="entry name" value="GATase_2_dom"/>
</dbReference>
<dbReference type="InterPro" id="IPR035466">
    <property type="entry name" value="GlmS/AgaS_SIS"/>
</dbReference>
<dbReference type="GO" id="GO:0097367">
    <property type="term" value="F:carbohydrate derivative binding"/>
    <property type="evidence" value="ECO:0007669"/>
    <property type="project" value="InterPro"/>
</dbReference>
<dbReference type="PROSITE" id="PS51278">
    <property type="entry name" value="GATASE_TYPE_2"/>
    <property type="match status" value="1"/>
</dbReference>
<dbReference type="SUPFAM" id="SSF53697">
    <property type="entry name" value="SIS domain"/>
    <property type="match status" value="1"/>
</dbReference>
<dbReference type="SUPFAM" id="SSF56235">
    <property type="entry name" value="N-terminal nucleophile aminohydrolases (Ntn hydrolases)"/>
    <property type="match status" value="1"/>
</dbReference>
<keyword evidence="5" id="KW-0677">Repeat</keyword>
<dbReference type="GO" id="GO:0004360">
    <property type="term" value="F:glutamine-fructose-6-phosphate transaminase (isomerizing) activity"/>
    <property type="evidence" value="ECO:0007669"/>
    <property type="project" value="UniProtKB-EC"/>
</dbReference>
<evidence type="ECO:0000259" key="8">
    <source>
        <dbReference type="PROSITE" id="PS51464"/>
    </source>
</evidence>
<gene>
    <name evidence="9" type="ORF">FloV-SA2_00558</name>
</gene>